<feature type="compositionally biased region" description="Basic and acidic residues" evidence="5">
    <location>
        <begin position="149"/>
        <end position="175"/>
    </location>
</feature>
<evidence type="ECO:0000313" key="7">
    <source>
        <dbReference type="Proteomes" id="UP000069940"/>
    </source>
</evidence>
<dbReference type="EnsemblMetazoa" id="AALFPA23_024082.R35910">
    <property type="protein sequence ID" value="AALFPA23_024082.P35910"/>
    <property type="gene ID" value="AALFPA23_024082"/>
</dbReference>
<evidence type="ECO:0000256" key="4">
    <source>
        <dbReference type="ARBA" id="ARBA00023242"/>
    </source>
</evidence>
<dbReference type="PANTHER" id="PTHR13408:SF0">
    <property type="entry name" value="DNA-DIRECTED RNA POLYMERASE III SUBUNIT RPC4"/>
    <property type="match status" value="1"/>
</dbReference>
<feature type="compositionally biased region" description="Basic and acidic residues" evidence="5">
    <location>
        <begin position="100"/>
        <end position="111"/>
    </location>
</feature>
<dbReference type="Proteomes" id="UP000069940">
    <property type="component" value="Unassembled WGS sequence"/>
</dbReference>
<feature type="region of interest" description="Disordered" evidence="5">
    <location>
        <begin position="254"/>
        <end position="279"/>
    </location>
</feature>
<feature type="compositionally biased region" description="Basic and acidic residues" evidence="5">
    <location>
        <begin position="1"/>
        <end position="13"/>
    </location>
</feature>
<keyword evidence="2" id="KW-0240">DNA-directed RNA polymerase</keyword>
<reference evidence="6" key="2">
    <citation type="submission" date="2025-05" db="UniProtKB">
        <authorList>
            <consortium name="EnsemblMetazoa"/>
        </authorList>
    </citation>
    <scope>IDENTIFICATION</scope>
    <source>
        <strain evidence="6">Foshan</strain>
    </source>
</reference>
<evidence type="ECO:0000256" key="3">
    <source>
        <dbReference type="ARBA" id="ARBA00023163"/>
    </source>
</evidence>
<feature type="compositionally biased region" description="Acidic residues" evidence="5">
    <location>
        <begin position="179"/>
        <end position="188"/>
    </location>
</feature>
<keyword evidence="7" id="KW-1185">Reference proteome</keyword>
<dbReference type="PANTHER" id="PTHR13408">
    <property type="entry name" value="DNA-DIRECTED RNA POLYMERASE III"/>
    <property type="match status" value="1"/>
</dbReference>
<dbReference type="Pfam" id="PF05132">
    <property type="entry name" value="RNA_pol_Rpc4"/>
    <property type="match status" value="1"/>
</dbReference>
<evidence type="ECO:0000256" key="1">
    <source>
        <dbReference type="ARBA" id="ARBA00004123"/>
    </source>
</evidence>
<evidence type="ECO:0008006" key="8">
    <source>
        <dbReference type="Google" id="ProtNLM"/>
    </source>
</evidence>
<feature type="region of interest" description="Disordered" evidence="5">
    <location>
        <begin position="58"/>
        <end position="115"/>
    </location>
</feature>
<sequence length="361" mass="39951">MESTVKIKQEPGLKAKRGSASIPPSAAATAAAVQIPPTATIKTERLTSFRVPRDLTLGGLANGRNVKPVTNKKVYTPNLNAVRNKDTNVKTASTGPKQRVKSDRKDKDKAGGRNKSSLIQTAGIFSEGLAQRVLAQRSKYDKYNSSSKEPGEAIRRPVYRTEIKVDPEEERKRISDLFGDGEEDELPSEEAKKYDSEVTMPVKLENLDYKFTALKPEVKDEKPKREAGELLESFKVTDNQNNLFLLQLPDALPGKTDSEVRKTDSGNGAGEDEPKPEPQRCTVRELEEGYIGKVMRYRSGKVKMILGNTVFDLSMGMDSGFLQELVSISTNPEERSGNIINLAAIKSKLNAAPDWEHLFKK</sequence>
<dbReference type="InterPro" id="IPR007811">
    <property type="entry name" value="RPC4"/>
</dbReference>
<accession>A0ABM2A3G5</accession>
<dbReference type="RefSeq" id="XP_019549165.3">
    <property type="nucleotide sequence ID" value="XM_019693620.3"/>
</dbReference>
<evidence type="ECO:0000313" key="6">
    <source>
        <dbReference type="EnsemblMetazoa" id="AALFPA23_024082.P35910"/>
    </source>
</evidence>
<keyword evidence="4" id="KW-0539">Nucleus</keyword>
<comment type="subcellular location">
    <subcellularLocation>
        <location evidence="1">Nucleus</location>
    </subcellularLocation>
</comment>
<proteinExistence type="predicted"/>
<organism evidence="6 7">
    <name type="scientific">Aedes albopictus</name>
    <name type="common">Asian tiger mosquito</name>
    <name type="synonym">Stegomyia albopicta</name>
    <dbReference type="NCBI Taxonomy" id="7160"/>
    <lineage>
        <taxon>Eukaryota</taxon>
        <taxon>Metazoa</taxon>
        <taxon>Ecdysozoa</taxon>
        <taxon>Arthropoda</taxon>
        <taxon>Hexapoda</taxon>
        <taxon>Insecta</taxon>
        <taxon>Pterygota</taxon>
        <taxon>Neoptera</taxon>
        <taxon>Endopterygota</taxon>
        <taxon>Diptera</taxon>
        <taxon>Nematocera</taxon>
        <taxon>Culicoidea</taxon>
        <taxon>Culicidae</taxon>
        <taxon>Culicinae</taxon>
        <taxon>Aedini</taxon>
        <taxon>Aedes</taxon>
        <taxon>Stegomyia</taxon>
    </lineage>
</organism>
<keyword evidence="3" id="KW-0804">Transcription</keyword>
<feature type="region of interest" description="Disordered" evidence="5">
    <location>
        <begin position="139"/>
        <end position="194"/>
    </location>
</feature>
<name>A0ABM2A3G5_AEDAL</name>
<dbReference type="GeneID" id="109419387"/>
<protein>
    <recommendedName>
        <fullName evidence="8">Dna-directed rna polymerase iii subunit d</fullName>
    </recommendedName>
</protein>
<feature type="region of interest" description="Disordered" evidence="5">
    <location>
        <begin position="1"/>
        <end position="21"/>
    </location>
</feature>
<evidence type="ECO:0000256" key="5">
    <source>
        <dbReference type="SAM" id="MobiDB-lite"/>
    </source>
</evidence>
<reference evidence="7" key="1">
    <citation type="journal article" date="2015" name="Proc. Natl. Acad. Sci. U.S.A.">
        <title>Genome sequence of the Asian Tiger mosquito, Aedes albopictus, reveals insights into its biology, genetics, and evolution.</title>
        <authorList>
            <person name="Chen X.G."/>
            <person name="Jiang X."/>
            <person name="Gu J."/>
            <person name="Xu M."/>
            <person name="Wu Y."/>
            <person name="Deng Y."/>
            <person name="Zhang C."/>
            <person name="Bonizzoni M."/>
            <person name="Dermauw W."/>
            <person name="Vontas J."/>
            <person name="Armbruster P."/>
            <person name="Huang X."/>
            <person name="Yang Y."/>
            <person name="Zhang H."/>
            <person name="He W."/>
            <person name="Peng H."/>
            <person name="Liu Y."/>
            <person name="Wu K."/>
            <person name="Chen J."/>
            <person name="Lirakis M."/>
            <person name="Topalis P."/>
            <person name="Van Leeuwen T."/>
            <person name="Hall A.B."/>
            <person name="Jiang X."/>
            <person name="Thorpe C."/>
            <person name="Mueller R.L."/>
            <person name="Sun C."/>
            <person name="Waterhouse R.M."/>
            <person name="Yan G."/>
            <person name="Tu Z.J."/>
            <person name="Fang X."/>
            <person name="James A.A."/>
        </authorList>
    </citation>
    <scope>NUCLEOTIDE SEQUENCE [LARGE SCALE GENOMIC DNA]</scope>
    <source>
        <strain evidence="7">Foshan</strain>
    </source>
</reference>
<evidence type="ECO:0000256" key="2">
    <source>
        <dbReference type="ARBA" id="ARBA00022478"/>
    </source>
</evidence>